<dbReference type="PANTHER" id="PTHR19384">
    <property type="entry name" value="NITRIC OXIDE SYNTHASE-RELATED"/>
    <property type="match status" value="1"/>
</dbReference>
<evidence type="ECO:0000313" key="11">
    <source>
        <dbReference type="EMBL" id="WAR31843.1"/>
    </source>
</evidence>
<dbReference type="SUPFAM" id="SSF63380">
    <property type="entry name" value="Riboflavin synthase domain-like"/>
    <property type="match status" value="1"/>
</dbReference>
<dbReference type="InterPro" id="IPR001094">
    <property type="entry name" value="Flavdoxin-like"/>
</dbReference>
<evidence type="ECO:0000256" key="6">
    <source>
        <dbReference type="ARBA" id="ARBA00022857"/>
    </source>
</evidence>
<comment type="function">
    <text evidence="8">NADPH-dependent reductase which is a central component of the cytosolic iron-sulfur (Fe-S) protein assembly (CIA) machinery. Transfers electrons from NADPH via its FAD and FMN prosthetic groups to the [2Fe-2S] cluster of the anamorsin/DRE2 homolog, another key component of the CIA machinery. In turn, this reduced cluster provides electrons for assembly of cytosolic iron-sulfur cluster proteins.</text>
</comment>
<dbReference type="EMBL" id="CP111028">
    <property type="protein sequence ID" value="WAR31843.1"/>
    <property type="molecule type" value="Genomic_DNA"/>
</dbReference>
<protein>
    <recommendedName>
        <fullName evidence="8">NADPH-dependent diflavin oxidoreductase 1</fullName>
        <ecNumber evidence="8">1.18.1.-</ecNumber>
    </recommendedName>
    <alternativeName>
        <fullName evidence="8">NADPH-dependent FMN and FAD-containing oxidoreductase</fullName>
    </alternativeName>
</protein>
<dbReference type="InterPro" id="IPR023173">
    <property type="entry name" value="NADPH_Cyt_P450_Rdtase_alpha"/>
</dbReference>
<evidence type="ECO:0000256" key="8">
    <source>
        <dbReference type="HAMAP-Rule" id="MF_03178"/>
    </source>
</evidence>
<dbReference type="PROSITE" id="PS50902">
    <property type="entry name" value="FLAVODOXIN_LIKE"/>
    <property type="match status" value="1"/>
</dbReference>
<dbReference type="Gene3D" id="2.40.30.10">
    <property type="entry name" value="Translation factors"/>
    <property type="match status" value="1"/>
</dbReference>
<dbReference type="Proteomes" id="UP001164746">
    <property type="component" value="Chromosome 17"/>
</dbReference>
<keyword evidence="6 8" id="KW-0521">NADP</keyword>
<dbReference type="InterPro" id="IPR017938">
    <property type="entry name" value="Riboflavin_synthase-like_b-brl"/>
</dbReference>
<dbReference type="InterPro" id="IPR017927">
    <property type="entry name" value="FAD-bd_FR_type"/>
</dbReference>
<evidence type="ECO:0000256" key="5">
    <source>
        <dbReference type="ARBA" id="ARBA00022827"/>
    </source>
</evidence>
<comment type="similarity">
    <text evidence="8">In the C-terminal section; belongs to the flavoprotein pyridine nucleotide cytochrome reductase family.</text>
</comment>
<evidence type="ECO:0000259" key="9">
    <source>
        <dbReference type="PROSITE" id="PS50902"/>
    </source>
</evidence>
<dbReference type="InterPro" id="IPR029039">
    <property type="entry name" value="Flavoprotein-like_sf"/>
</dbReference>
<evidence type="ECO:0000259" key="10">
    <source>
        <dbReference type="PROSITE" id="PS51384"/>
    </source>
</evidence>
<dbReference type="PANTHER" id="PTHR19384:SF10">
    <property type="entry name" value="NADPH-DEPENDENT DIFLAVIN OXIDOREDUCTASE 1"/>
    <property type="match status" value="1"/>
</dbReference>
<evidence type="ECO:0000256" key="2">
    <source>
        <dbReference type="ARBA" id="ARBA00001974"/>
    </source>
</evidence>
<comment type="subcellular location">
    <subcellularLocation>
        <location evidence="8">Cytoplasm</location>
    </subcellularLocation>
</comment>
<feature type="binding site" evidence="8">
    <location>
        <begin position="403"/>
        <end position="406"/>
    </location>
    <ligand>
        <name>FAD</name>
        <dbReference type="ChEBI" id="CHEBI:57692"/>
    </ligand>
</feature>
<feature type="domain" description="Flavodoxin-like" evidence="9">
    <location>
        <begin position="8"/>
        <end position="152"/>
    </location>
</feature>
<dbReference type="Pfam" id="PF00258">
    <property type="entry name" value="Flavodoxin_1"/>
    <property type="match status" value="1"/>
</dbReference>
<dbReference type="PRINTS" id="PR00369">
    <property type="entry name" value="FLAVODOXIN"/>
</dbReference>
<dbReference type="SUPFAM" id="SSF52343">
    <property type="entry name" value="Ferredoxin reductase-like, C-terminal NADP-linked domain"/>
    <property type="match status" value="1"/>
</dbReference>
<evidence type="ECO:0000256" key="1">
    <source>
        <dbReference type="ARBA" id="ARBA00001917"/>
    </source>
</evidence>
<feature type="domain" description="FAD-binding FR-type" evidence="10">
    <location>
        <begin position="210"/>
        <end position="432"/>
    </location>
</feature>
<feature type="binding site" evidence="8">
    <location>
        <begin position="61"/>
        <end position="64"/>
    </location>
    <ligand>
        <name>FMN</name>
        <dbReference type="ChEBI" id="CHEBI:58210"/>
    </ligand>
</feature>
<dbReference type="EC" id="1.18.1.-" evidence="8"/>
<evidence type="ECO:0000256" key="3">
    <source>
        <dbReference type="ARBA" id="ARBA00022630"/>
    </source>
</evidence>
<keyword evidence="7 8" id="KW-0560">Oxidoreductase</keyword>
<comment type="caution">
    <text evidence="8">Lacks conserved residue(s) required for the propagation of feature annotation.</text>
</comment>
<feature type="binding site" evidence="8">
    <location>
        <position position="134"/>
    </location>
    <ligand>
        <name>FMN</name>
        <dbReference type="ChEBI" id="CHEBI:58210"/>
    </ligand>
</feature>
<reference evidence="11" key="1">
    <citation type="submission" date="2022-11" db="EMBL/GenBank/DDBJ databases">
        <title>Centuries of genome instability and evolution in soft-shell clam transmissible cancer (bioRxiv).</title>
        <authorList>
            <person name="Hart S.F.M."/>
            <person name="Yonemitsu M.A."/>
            <person name="Giersch R.M."/>
            <person name="Beal B.F."/>
            <person name="Arriagada G."/>
            <person name="Davis B.W."/>
            <person name="Ostrander E.A."/>
            <person name="Goff S.P."/>
            <person name="Metzger M.J."/>
        </authorList>
    </citation>
    <scope>NUCLEOTIDE SEQUENCE</scope>
    <source>
        <strain evidence="11">MELC-2E11</strain>
        <tissue evidence="11">Siphon/mantle</tissue>
    </source>
</reference>
<proteinExistence type="inferred from homology"/>
<dbReference type="Gene3D" id="3.40.50.360">
    <property type="match status" value="1"/>
</dbReference>
<dbReference type="Gene3D" id="3.40.50.80">
    <property type="entry name" value="Nucleotide-binding domain of ferredoxin-NADP reductase (FNR) module"/>
    <property type="match status" value="1"/>
</dbReference>
<dbReference type="HAMAP" id="MF_03178">
    <property type="entry name" value="NDOR1"/>
    <property type="match status" value="1"/>
</dbReference>
<evidence type="ECO:0000313" key="12">
    <source>
        <dbReference type="Proteomes" id="UP001164746"/>
    </source>
</evidence>
<comment type="similarity">
    <text evidence="8">Belongs to the NADPH-dependent diflavin oxidoreductase NDOR1 family.</text>
</comment>
<accession>A0ABY7GBR2</accession>
<sequence length="556" mass="62607">MGVDNRGVLVLFGSQTGTAQDVAEKIGREAKRRHFLPRVMALDNYNVADLIQENLTVFVCSTTGQGDPPDNMMKFWKFIMRKNLPKDSLCQLSHAVLGLGDSSYPKFNFVGKKLHRRLEQLGSSGLVNIGLADDQHDLGADAVVYPWMEGLFTRLLSLYPLPPGLDIVPADVRPPARFRVQFLTENGENQASENSEHDQSHPDVPGWFPGQPFPARLLANERVTAGDHFQDTRLIRLNISGSDISYEPGDVACVCPQNTADTVNDFISYMNLDANKKFILSSVDEGTSAPKLPQPCTVHYLVQNYLDINCVPRRSFFEMMLYFADDELEKDKLQEFCSAEGQVLHDFPKTSPNIPFQYLFDMIPVLQPRSFSIASSIKAHPGEIHLLVAVVKYKTRIQAPRQGVCSTWLASLDPSCGPTVPLWVKKGTIKFPCDAQMPVVMVGPENTLFFGCRYKAKDFYFENQWNNYVHENQMTLYTAFSRDNEHAIKDAGKDICDPLLAGAFFFVAGNSKNMPEAVREAVKDVLITHGHMDREQADTYIQTMDRQKRYQAETWS</sequence>
<evidence type="ECO:0000256" key="4">
    <source>
        <dbReference type="ARBA" id="ARBA00022643"/>
    </source>
</evidence>
<dbReference type="InterPro" id="IPR003097">
    <property type="entry name" value="CysJ-like_FAD-binding"/>
</dbReference>
<dbReference type="InterPro" id="IPR008254">
    <property type="entry name" value="Flavodoxin/NO_synth"/>
</dbReference>
<gene>
    <name evidence="11" type="ORF">MAR_034385</name>
</gene>
<feature type="binding site" evidence="8">
    <location>
        <begin position="369"/>
        <end position="372"/>
    </location>
    <ligand>
        <name>FAD</name>
        <dbReference type="ChEBI" id="CHEBI:57692"/>
    </ligand>
</feature>
<comment type="cofactor">
    <cofactor evidence="2 8">
        <name>FAD</name>
        <dbReference type="ChEBI" id="CHEBI:57692"/>
    </cofactor>
</comment>
<dbReference type="Pfam" id="PF00667">
    <property type="entry name" value="FAD_binding_1"/>
    <property type="match status" value="1"/>
</dbReference>
<keyword evidence="5 8" id="KW-0274">FAD</keyword>
<organism evidence="11 12">
    <name type="scientific">Mya arenaria</name>
    <name type="common">Soft-shell clam</name>
    <dbReference type="NCBI Taxonomy" id="6604"/>
    <lineage>
        <taxon>Eukaryota</taxon>
        <taxon>Metazoa</taxon>
        <taxon>Spiralia</taxon>
        <taxon>Lophotrochozoa</taxon>
        <taxon>Mollusca</taxon>
        <taxon>Bivalvia</taxon>
        <taxon>Autobranchia</taxon>
        <taxon>Heteroconchia</taxon>
        <taxon>Euheterodonta</taxon>
        <taxon>Imparidentia</taxon>
        <taxon>Neoheterodontei</taxon>
        <taxon>Myida</taxon>
        <taxon>Myoidea</taxon>
        <taxon>Myidae</taxon>
        <taxon>Mya</taxon>
    </lineage>
</organism>
<keyword evidence="12" id="KW-1185">Reference proteome</keyword>
<keyword evidence="8" id="KW-0963">Cytoplasm</keyword>
<feature type="binding site" evidence="8">
    <location>
        <begin position="14"/>
        <end position="19"/>
    </location>
    <ligand>
        <name>FMN</name>
        <dbReference type="ChEBI" id="CHEBI:58210"/>
    </ligand>
</feature>
<dbReference type="Gene3D" id="1.20.990.10">
    <property type="entry name" value="NADPH-cytochrome p450 Reductase, Chain A, domain 3"/>
    <property type="match status" value="1"/>
</dbReference>
<feature type="binding site" evidence="8">
    <location>
        <position position="555"/>
    </location>
    <ligand>
        <name>FAD</name>
        <dbReference type="ChEBI" id="CHEBI:57692"/>
    </ligand>
</feature>
<dbReference type="SUPFAM" id="SSF52218">
    <property type="entry name" value="Flavoproteins"/>
    <property type="match status" value="1"/>
</dbReference>
<dbReference type="InterPro" id="IPR028879">
    <property type="entry name" value="NDOR1"/>
</dbReference>
<keyword evidence="3 8" id="KW-0285">Flavoprotein</keyword>
<dbReference type="PROSITE" id="PS51384">
    <property type="entry name" value="FAD_FR"/>
    <property type="match status" value="1"/>
</dbReference>
<comment type="cofactor">
    <cofactor evidence="1 8">
        <name>FMN</name>
        <dbReference type="ChEBI" id="CHEBI:58210"/>
    </cofactor>
</comment>
<comment type="similarity">
    <text evidence="8">In the N-terminal section; belongs to the flavodoxin family.</text>
</comment>
<name>A0ABY7GBR2_MYAAR</name>
<evidence type="ECO:0000256" key="7">
    <source>
        <dbReference type="ARBA" id="ARBA00023002"/>
    </source>
</evidence>
<comment type="catalytic activity">
    <reaction evidence="8">
        <text>2 oxidized [2Fe-2S]-[protein] + NADPH = 2 reduced [2Fe-2S]-[protein] + NADP(+) + H(+)</text>
        <dbReference type="Rhea" id="RHEA:67716"/>
        <dbReference type="Rhea" id="RHEA-COMP:17327"/>
        <dbReference type="Rhea" id="RHEA-COMP:17328"/>
        <dbReference type="ChEBI" id="CHEBI:15378"/>
        <dbReference type="ChEBI" id="CHEBI:33737"/>
        <dbReference type="ChEBI" id="CHEBI:33738"/>
        <dbReference type="ChEBI" id="CHEBI:57783"/>
        <dbReference type="ChEBI" id="CHEBI:58349"/>
    </reaction>
</comment>
<feature type="binding site" evidence="8">
    <location>
        <begin position="99"/>
        <end position="108"/>
    </location>
    <ligand>
        <name>FMN</name>
        <dbReference type="ChEBI" id="CHEBI:58210"/>
    </ligand>
</feature>
<feature type="binding site" evidence="8">
    <location>
        <begin position="481"/>
        <end position="482"/>
    </location>
    <ligand>
        <name>NADP(+)</name>
        <dbReference type="ChEBI" id="CHEBI:58349"/>
    </ligand>
</feature>
<keyword evidence="4 8" id="KW-0288">FMN</keyword>
<dbReference type="InterPro" id="IPR039261">
    <property type="entry name" value="FNR_nucleotide-bd"/>
</dbReference>